<dbReference type="STRING" id="7574.A0A2R2MQ60"/>
<dbReference type="PROSITE" id="PS50011">
    <property type="entry name" value="PROTEIN_KINASE_DOM"/>
    <property type="match status" value="1"/>
</dbReference>
<dbReference type="PROSITE" id="PS00107">
    <property type="entry name" value="PROTEIN_KINASE_ATP"/>
    <property type="match status" value="1"/>
</dbReference>
<dbReference type="GO" id="GO:0004714">
    <property type="term" value="F:transmembrane receptor protein tyrosine kinase activity"/>
    <property type="evidence" value="ECO:0007669"/>
    <property type="project" value="TreeGrafter"/>
</dbReference>
<organism evidence="7 8">
    <name type="scientific">Lingula anatina</name>
    <name type="common">Brachiopod</name>
    <name type="synonym">Lingula unguis</name>
    <dbReference type="NCBI Taxonomy" id="7574"/>
    <lineage>
        <taxon>Eukaryota</taxon>
        <taxon>Metazoa</taxon>
        <taxon>Spiralia</taxon>
        <taxon>Lophotrochozoa</taxon>
        <taxon>Brachiopoda</taxon>
        <taxon>Linguliformea</taxon>
        <taxon>Lingulata</taxon>
        <taxon>Lingulida</taxon>
        <taxon>Linguloidea</taxon>
        <taxon>Lingulidae</taxon>
        <taxon>Lingula</taxon>
    </lineage>
</organism>
<evidence type="ECO:0000256" key="1">
    <source>
        <dbReference type="ARBA" id="ARBA00004167"/>
    </source>
</evidence>
<proteinExistence type="predicted"/>
<feature type="signal peptide" evidence="5">
    <location>
        <begin position="1"/>
        <end position="24"/>
    </location>
</feature>
<dbReference type="GO" id="GO:0043235">
    <property type="term" value="C:receptor complex"/>
    <property type="evidence" value="ECO:0007669"/>
    <property type="project" value="TreeGrafter"/>
</dbReference>
<keyword evidence="2" id="KW-0067">ATP-binding</keyword>
<dbReference type="Gene3D" id="3.30.200.20">
    <property type="entry name" value="Phosphorylase Kinase, domain 1"/>
    <property type="match status" value="1"/>
</dbReference>
<dbReference type="GO" id="GO:0005886">
    <property type="term" value="C:plasma membrane"/>
    <property type="evidence" value="ECO:0007669"/>
    <property type="project" value="TreeGrafter"/>
</dbReference>
<dbReference type="InterPro" id="IPR017441">
    <property type="entry name" value="Protein_kinase_ATP_BS"/>
</dbReference>
<dbReference type="AlphaFoldDB" id="A0A2R2MQ60"/>
<keyword evidence="4" id="KW-0472">Membrane</keyword>
<dbReference type="SUPFAM" id="SSF56112">
    <property type="entry name" value="Protein kinase-like (PK-like)"/>
    <property type="match status" value="1"/>
</dbReference>
<feature type="domain" description="Protein kinase" evidence="6">
    <location>
        <begin position="512"/>
        <end position="599"/>
    </location>
</feature>
<dbReference type="InterPro" id="IPR011009">
    <property type="entry name" value="Kinase-like_dom_sf"/>
</dbReference>
<gene>
    <name evidence="8" type="primary">LOC106177638</name>
</gene>
<dbReference type="GO" id="GO:0007169">
    <property type="term" value="P:cell surface receptor protein tyrosine kinase signaling pathway"/>
    <property type="evidence" value="ECO:0007669"/>
    <property type="project" value="TreeGrafter"/>
</dbReference>
<dbReference type="InParanoid" id="A0A2R2MQ60"/>
<dbReference type="Proteomes" id="UP000085678">
    <property type="component" value="Unplaced"/>
</dbReference>
<keyword evidence="5" id="KW-0732">Signal</keyword>
<dbReference type="PANTHER" id="PTHR24416:SF620">
    <property type="entry name" value="TYROSINE-PROTEIN KINASE RECEPTOR TORSO"/>
    <property type="match status" value="1"/>
</dbReference>
<dbReference type="InterPro" id="IPR050122">
    <property type="entry name" value="RTK"/>
</dbReference>
<feature type="transmembrane region" description="Helical" evidence="4">
    <location>
        <begin position="444"/>
        <end position="469"/>
    </location>
</feature>
<feature type="compositionally biased region" description="Polar residues" evidence="3">
    <location>
        <begin position="255"/>
        <end position="283"/>
    </location>
</feature>
<protein>
    <submittedName>
        <fullName evidence="8">Uncharacterized protein LOC106177638</fullName>
    </submittedName>
</protein>
<dbReference type="KEGG" id="lak:106177638"/>
<evidence type="ECO:0000256" key="4">
    <source>
        <dbReference type="SAM" id="Phobius"/>
    </source>
</evidence>
<feature type="region of interest" description="Disordered" evidence="3">
    <location>
        <begin position="214"/>
        <end position="299"/>
    </location>
</feature>
<evidence type="ECO:0000313" key="8">
    <source>
        <dbReference type="RefSeq" id="XP_023932380.1"/>
    </source>
</evidence>
<comment type="subcellular location">
    <subcellularLocation>
        <location evidence="1">Membrane</location>
        <topology evidence="1">Single-pass membrane protein</topology>
    </subcellularLocation>
</comment>
<dbReference type="InterPro" id="IPR000719">
    <property type="entry name" value="Prot_kinase_dom"/>
</dbReference>
<feature type="binding site" evidence="2">
    <location>
        <position position="539"/>
    </location>
    <ligand>
        <name>ATP</name>
        <dbReference type="ChEBI" id="CHEBI:30616"/>
    </ligand>
</feature>
<keyword evidence="7" id="KW-1185">Reference proteome</keyword>
<dbReference type="RefSeq" id="XP_023932380.1">
    <property type="nucleotide sequence ID" value="XM_024076612.1"/>
</dbReference>
<dbReference type="GO" id="GO:0005524">
    <property type="term" value="F:ATP binding"/>
    <property type="evidence" value="ECO:0007669"/>
    <property type="project" value="UniProtKB-UniRule"/>
</dbReference>
<feature type="chain" id="PRO_5015156888" evidence="5">
    <location>
        <begin position="25"/>
        <end position="599"/>
    </location>
</feature>
<evidence type="ECO:0000313" key="7">
    <source>
        <dbReference type="Proteomes" id="UP000085678"/>
    </source>
</evidence>
<dbReference type="GeneID" id="106177638"/>
<evidence type="ECO:0000256" key="2">
    <source>
        <dbReference type="PROSITE-ProRule" id="PRU10141"/>
    </source>
</evidence>
<dbReference type="Pfam" id="PF07714">
    <property type="entry name" value="PK_Tyr_Ser-Thr"/>
    <property type="match status" value="1"/>
</dbReference>
<name>A0A2R2MQ60_LINAN</name>
<feature type="compositionally biased region" description="Low complexity" evidence="3">
    <location>
        <begin position="231"/>
        <end position="254"/>
    </location>
</feature>
<feature type="compositionally biased region" description="Polar residues" evidence="3">
    <location>
        <begin position="214"/>
        <end position="226"/>
    </location>
</feature>
<keyword evidence="4" id="KW-0812">Transmembrane</keyword>
<dbReference type="PANTHER" id="PTHR24416">
    <property type="entry name" value="TYROSINE-PROTEIN KINASE RECEPTOR"/>
    <property type="match status" value="1"/>
</dbReference>
<keyword evidence="2" id="KW-0547">Nucleotide-binding</keyword>
<reference evidence="8" key="1">
    <citation type="submission" date="2025-08" db="UniProtKB">
        <authorList>
            <consortium name="RefSeq"/>
        </authorList>
    </citation>
    <scope>IDENTIFICATION</scope>
    <source>
        <tissue evidence="8">Gonads</tissue>
    </source>
</reference>
<evidence type="ECO:0000256" key="5">
    <source>
        <dbReference type="SAM" id="SignalP"/>
    </source>
</evidence>
<dbReference type="OrthoDB" id="5984265at2759"/>
<evidence type="ECO:0000259" key="6">
    <source>
        <dbReference type="PROSITE" id="PS50011"/>
    </source>
</evidence>
<sequence length="599" mass="66278">MGVDKIMDVVLLLIVVWTWGAVDSSQMEPGVELGRCRTRCLQFLSLEVNDEECMKDGNCKMCWETCEYLQWEPHTWDSLCNTPHICFPGCKSSCAFWENHSAADAVTTLHELMKPVQVTYNKGTLRLEWMPPNLGQTSGHLIYILNSRDAGHQFDDWYTDIQTADTWVEYEMDWFPYFKFQFQLLVISENGIVAISETEILDIRQLHALPSLPSVQDAPSSTTFTSADPLPTTSAPTGPPSTTSAPSSAPSTTAKQTDLPSTTLAPTGQSSSIAQTGHPSTAAPTAGHPRTPTAPTVTPSVPAALVDPINISVTAGRNGSTIYVFVHWQQMSAEPTDYSIFWGLESCNGCTATSASDYYATHVTDVMEGLAEFRLIAEWTFNSKYWLQIERTSTGSFSPRISFYTPECDITDSTFTVCRHSEEEEEEDYNADHISTEETKPSHVIVVICVAVSVVVVIVNVIICIRCHWKRTRVIERRASAMGKNINNGPGLYSDDQLVSVQDKWELDPMCLTFGHQLGQGTFGKVLVGSCDGKKVAIKMAKSNVPSSYKADLLAKVCLMKKIGNHPNIVSMIGTCTLREPVALVMEYMPHGNLQHFLR</sequence>
<accession>A0A2R2MQ60</accession>
<dbReference type="InterPro" id="IPR001245">
    <property type="entry name" value="Ser-Thr/Tyr_kinase_cat_dom"/>
</dbReference>
<evidence type="ECO:0000256" key="3">
    <source>
        <dbReference type="SAM" id="MobiDB-lite"/>
    </source>
</evidence>
<keyword evidence="4" id="KW-1133">Transmembrane helix</keyword>